<dbReference type="InterPro" id="IPR035919">
    <property type="entry name" value="EAL_sf"/>
</dbReference>
<dbReference type="CDD" id="cd01948">
    <property type="entry name" value="EAL"/>
    <property type="match status" value="1"/>
</dbReference>
<dbReference type="InterPro" id="IPR052155">
    <property type="entry name" value="Biofilm_reg_signaling"/>
</dbReference>
<gene>
    <name evidence="5" type="ORF">GLX28_03950</name>
</gene>
<dbReference type="SMART" id="SM00028">
    <property type="entry name" value="TPR"/>
    <property type="match status" value="2"/>
</dbReference>
<dbReference type="SUPFAM" id="SSF55073">
    <property type="entry name" value="Nucleotide cyclase"/>
    <property type="match status" value="1"/>
</dbReference>
<feature type="domain" description="GGDEF" evidence="4">
    <location>
        <begin position="414"/>
        <end position="546"/>
    </location>
</feature>
<organism evidence="5 6">
    <name type="scientific">Deinococcus xianganensis</name>
    <dbReference type="NCBI Taxonomy" id="1507289"/>
    <lineage>
        <taxon>Bacteria</taxon>
        <taxon>Thermotogati</taxon>
        <taxon>Deinococcota</taxon>
        <taxon>Deinococci</taxon>
        <taxon>Deinococcales</taxon>
        <taxon>Deinococcaceae</taxon>
        <taxon>Deinococcus</taxon>
    </lineage>
</organism>
<feature type="domain" description="EAL" evidence="3">
    <location>
        <begin position="555"/>
        <end position="809"/>
    </location>
</feature>
<sequence length="814" mass="88573">MVGAGGNPPVDHPALPVPATRADVDRLNDEADAVLMTSMQRSRELAGEALTLATRLAYGAGEARARMLCGYGHYFLSEYPEALRLFDQSEALAARIGALATQTRAVNGQAIILVTQGQYGAGMDRHLHCLQLGQASGDRVAQARSLNNIGNLYLDLRDFDTALAYHQDALALARDLGHDLMVSSASINAALDFTYLGRFAEALALNRATLAGAQARGYRQHEFLLRANMAASLLGLGRPAEALAEAGRAVCGSEDLGDRENLCDALVMQGRALRALRDPQARAVLERAAALADELGVSFRQTEAHGELSGLLEAHGDAVGALRHARLAAELDREALTEVLRRRTEVTAAQIKLEQVSHRAEQERRRSAELTTANVALQEAQAQLAHQARHDALTGLINRAAFEAELHVSVQGSAPVGVLFIDLDHFKQVNDTLGHDMGDVLLVQVAERLRRAVRDGDLVARQGGDEFTVLLRGVRSHEEAELAAGRLLRSLSAPVVLAGREWTVTASIGVAVFPEDGRDVRTLQKNADLAMYEAKQDRHAVRRFHADLSATALERVELEQALRAALDRAEFCLHYQPIVDAATGEVRALEALVRWRYPQLGLVPPGRFIPLMEGTDLIVPLGAWVLREAARQLQVWRRERPELRVSVNVAPRQLAQPGFAEVVQAALDEFGLDPQALILEVTEGAVLGQDGEAHVSRVAELGLPLALDDFGTGYSSISRLHRLPARWLKIDRSLIQDQGALPPARSSRPIVRALITFAHEAGVQVVAEGVERPEQWRDLREWGCDLIQGFVVARPAAPDDLVWGPWPLPSAQAD</sequence>
<feature type="repeat" description="TPR" evidence="1">
    <location>
        <begin position="143"/>
        <end position="176"/>
    </location>
</feature>
<dbReference type="Pfam" id="PF13424">
    <property type="entry name" value="TPR_12"/>
    <property type="match status" value="1"/>
</dbReference>
<dbReference type="Gene3D" id="3.30.70.270">
    <property type="match status" value="1"/>
</dbReference>
<dbReference type="Gene3D" id="1.25.40.10">
    <property type="entry name" value="Tetratricopeptide repeat domain"/>
    <property type="match status" value="2"/>
</dbReference>
<dbReference type="AlphaFoldDB" id="A0A6I4YFK4"/>
<evidence type="ECO:0000256" key="2">
    <source>
        <dbReference type="SAM" id="MobiDB-lite"/>
    </source>
</evidence>
<feature type="region of interest" description="Disordered" evidence="2">
    <location>
        <begin position="1"/>
        <end position="20"/>
    </location>
</feature>
<dbReference type="InterPro" id="IPR001633">
    <property type="entry name" value="EAL_dom"/>
</dbReference>
<name>A0A6I4YFK4_9DEIO</name>
<dbReference type="PROSITE" id="PS50005">
    <property type="entry name" value="TPR"/>
    <property type="match status" value="1"/>
</dbReference>
<dbReference type="SUPFAM" id="SSF48452">
    <property type="entry name" value="TPR-like"/>
    <property type="match status" value="1"/>
</dbReference>
<dbReference type="Pfam" id="PF00563">
    <property type="entry name" value="EAL"/>
    <property type="match status" value="1"/>
</dbReference>
<evidence type="ECO:0000313" key="6">
    <source>
        <dbReference type="Proteomes" id="UP000430519"/>
    </source>
</evidence>
<dbReference type="SUPFAM" id="SSF141868">
    <property type="entry name" value="EAL domain-like"/>
    <property type="match status" value="1"/>
</dbReference>
<dbReference type="Proteomes" id="UP000430519">
    <property type="component" value="Unassembled WGS sequence"/>
</dbReference>
<dbReference type="PROSITE" id="PS50883">
    <property type="entry name" value="EAL"/>
    <property type="match status" value="1"/>
</dbReference>
<dbReference type="InterPro" id="IPR000160">
    <property type="entry name" value="GGDEF_dom"/>
</dbReference>
<dbReference type="InterPro" id="IPR029787">
    <property type="entry name" value="Nucleotide_cyclase"/>
</dbReference>
<accession>A0A6I4YFK4</accession>
<dbReference type="PANTHER" id="PTHR44757:SF2">
    <property type="entry name" value="BIOFILM ARCHITECTURE MAINTENANCE PROTEIN MBAA"/>
    <property type="match status" value="1"/>
</dbReference>
<protein>
    <submittedName>
        <fullName evidence="5">EAL domain-containing protein</fullName>
    </submittedName>
</protein>
<dbReference type="PROSITE" id="PS50887">
    <property type="entry name" value="GGDEF"/>
    <property type="match status" value="1"/>
</dbReference>
<dbReference type="CDD" id="cd01949">
    <property type="entry name" value="GGDEF"/>
    <property type="match status" value="1"/>
</dbReference>
<evidence type="ECO:0000259" key="3">
    <source>
        <dbReference type="PROSITE" id="PS50883"/>
    </source>
</evidence>
<comment type="caution">
    <text evidence="5">The sequence shown here is derived from an EMBL/GenBank/DDBJ whole genome shotgun (WGS) entry which is preliminary data.</text>
</comment>
<dbReference type="EMBL" id="WVHK01000008">
    <property type="protein sequence ID" value="MXV18791.1"/>
    <property type="molecule type" value="Genomic_DNA"/>
</dbReference>
<dbReference type="PANTHER" id="PTHR44757">
    <property type="entry name" value="DIGUANYLATE CYCLASE DGCP"/>
    <property type="match status" value="1"/>
</dbReference>
<evidence type="ECO:0000259" key="4">
    <source>
        <dbReference type="PROSITE" id="PS50887"/>
    </source>
</evidence>
<keyword evidence="1" id="KW-0802">TPR repeat</keyword>
<dbReference type="SMART" id="SM00052">
    <property type="entry name" value="EAL"/>
    <property type="match status" value="1"/>
</dbReference>
<dbReference type="SMART" id="SM00267">
    <property type="entry name" value="GGDEF"/>
    <property type="match status" value="1"/>
</dbReference>
<dbReference type="InterPro" id="IPR043128">
    <property type="entry name" value="Rev_trsase/Diguanyl_cyclase"/>
</dbReference>
<reference evidence="5 6" key="1">
    <citation type="submission" date="2019-11" db="EMBL/GenBank/DDBJ databases">
        <title>Genome sequence of Deinococcus xianganensis Y35, AI-2 producing algicidal bacterium, isolated from lake water.</title>
        <authorList>
            <person name="Li Y."/>
        </authorList>
    </citation>
    <scope>NUCLEOTIDE SEQUENCE [LARGE SCALE GENOMIC DNA]</scope>
    <source>
        <strain evidence="5 6">Y35</strain>
    </source>
</reference>
<dbReference type="InterPro" id="IPR011990">
    <property type="entry name" value="TPR-like_helical_dom_sf"/>
</dbReference>
<evidence type="ECO:0000256" key="1">
    <source>
        <dbReference type="PROSITE-ProRule" id="PRU00339"/>
    </source>
</evidence>
<keyword evidence="6" id="KW-1185">Reference proteome</keyword>
<dbReference type="InterPro" id="IPR019734">
    <property type="entry name" value="TPR_rpt"/>
</dbReference>
<evidence type="ECO:0000313" key="5">
    <source>
        <dbReference type="EMBL" id="MXV18791.1"/>
    </source>
</evidence>
<dbReference type="Gene3D" id="3.20.20.450">
    <property type="entry name" value="EAL domain"/>
    <property type="match status" value="1"/>
</dbReference>
<dbReference type="NCBIfam" id="TIGR00254">
    <property type="entry name" value="GGDEF"/>
    <property type="match status" value="1"/>
</dbReference>
<dbReference type="Pfam" id="PF00990">
    <property type="entry name" value="GGDEF"/>
    <property type="match status" value="1"/>
</dbReference>
<proteinExistence type="predicted"/>